<dbReference type="GO" id="GO:0003824">
    <property type="term" value="F:catalytic activity"/>
    <property type="evidence" value="ECO:0007669"/>
    <property type="project" value="InterPro"/>
</dbReference>
<name>A0A7W8GGY0_9DEIO</name>
<protein>
    <submittedName>
        <fullName evidence="3">Vancomycin resistance protein VanJ</fullName>
    </submittedName>
</protein>
<comment type="caution">
    <text evidence="3">The sequence shown here is derived from an EMBL/GenBank/DDBJ whole genome shotgun (WGS) entry which is preliminary data.</text>
</comment>
<dbReference type="Pfam" id="PF03372">
    <property type="entry name" value="Exo_endo_phos"/>
    <property type="match status" value="1"/>
</dbReference>
<evidence type="ECO:0000259" key="2">
    <source>
        <dbReference type="Pfam" id="PF03372"/>
    </source>
</evidence>
<dbReference type="SUPFAM" id="SSF56219">
    <property type="entry name" value="DNase I-like"/>
    <property type="match status" value="1"/>
</dbReference>
<sequence>MRRLPALSLLFAALALAGGLLARAHSETCWWVAVLDLVPPQALLPVPLLLAWRASGRRRWGWAAFNVAVALAFTVGQVGAVLPDRLAGAAQRGAPLRVLTLNANFAGADPTRLAALVRQERVDVLTLQETLDRGRDAGYGARVQAALPGWSLARHDELVTLARWPLRESRAVTFPSSPHAVLVTSLEVAGRDVTVVNTHLPTLALLPSPSDTRLRRTLPQRVARRLTVRREFVGVVAGLLRGAPGPLILAGDLNAPPRGELHARLHALGLTDAFQAGGTGLGFTHHARFGHSRIDYVWARGVQAERALALPDVLSDHRAVLAELRLAP</sequence>
<proteinExistence type="predicted"/>
<keyword evidence="1" id="KW-0812">Transmembrane</keyword>
<keyword evidence="1" id="KW-1133">Transmembrane helix</keyword>
<dbReference type="Proteomes" id="UP000525389">
    <property type="component" value="Unassembled WGS sequence"/>
</dbReference>
<feature type="transmembrane region" description="Helical" evidence="1">
    <location>
        <begin position="60"/>
        <end position="82"/>
    </location>
</feature>
<keyword evidence="4" id="KW-1185">Reference proteome</keyword>
<dbReference type="InterPro" id="IPR036691">
    <property type="entry name" value="Endo/exonu/phosph_ase_sf"/>
</dbReference>
<evidence type="ECO:0000313" key="3">
    <source>
        <dbReference type="EMBL" id="MBB5235451.1"/>
    </source>
</evidence>
<dbReference type="RefSeq" id="WP_184030654.1">
    <property type="nucleotide sequence ID" value="NZ_JACHFN010000012.1"/>
</dbReference>
<organism evidence="3 4">
    <name type="scientific">Deinococcus budaensis</name>
    <dbReference type="NCBI Taxonomy" id="1665626"/>
    <lineage>
        <taxon>Bacteria</taxon>
        <taxon>Thermotogati</taxon>
        <taxon>Deinococcota</taxon>
        <taxon>Deinococci</taxon>
        <taxon>Deinococcales</taxon>
        <taxon>Deinococcaceae</taxon>
        <taxon>Deinococcus</taxon>
    </lineage>
</organism>
<keyword evidence="1" id="KW-0472">Membrane</keyword>
<dbReference type="EMBL" id="JACHFN010000012">
    <property type="protein sequence ID" value="MBB5235451.1"/>
    <property type="molecule type" value="Genomic_DNA"/>
</dbReference>
<evidence type="ECO:0000256" key="1">
    <source>
        <dbReference type="SAM" id="Phobius"/>
    </source>
</evidence>
<evidence type="ECO:0000313" key="4">
    <source>
        <dbReference type="Proteomes" id="UP000525389"/>
    </source>
</evidence>
<dbReference type="InterPro" id="IPR005135">
    <property type="entry name" value="Endo/exonuclease/phosphatase"/>
</dbReference>
<feature type="domain" description="Endonuclease/exonuclease/phosphatase" evidence="2">
    <location>
        <begin position="99"/>
        <end position="317"/>
    </location>
</feature>
<reference evidence="3 4" key="1">
    <citation type="submission" date="2020-08" db="EMBL/GenBank/DDBJ databases">
        <title>Genomic Encyclopedia of Type Strains, Phase IV (KMG-IV): sequencing the most valuable type-strain genomes for metagenomic binning, comparative biology and taxonomic classification.</title>
        <authorList>
            <person name="Goeker M."/>
        </authorList>
    </citation>
    <scope>NUCLEOTIDE SEQUENCE [LARGE SCALE GENOMIC DNA]</scope>
    <source>
        <strain evidence="3 4">DSM 101791</strain>
    </source>
</reference>
<accession>A0A7W8GGY0</accession>
<dbReference type="AlphaFoldDB" id="A0A7W8GGY0"/>
<gene>
    <name evidence="3" type="ORF">HNQ09_002908</name>
</gene>
<dbReference type="Gene3D" id="3.60.10.10">
    <property type="entry name" value="Endonuclease/exonuclease/phosphatase"/>
    <property type="match status" value="1"/>
</dbReference>